<keyword evidence="4 8" id="KW-1133">Transmembrane helix</keyword>
<keyword evidence="6" id="KW-0143">Chaperone</keyword>
<evidence type="ECO:0000259" key="9">
    <source>
        <dbReference type="PROSITE" id="PS50076"/>
    </source>
</evidence>
<dbReference type="Gene3D" id="1.10.287.110">
    <property type="entry name" value="DnaJ domain"/>
    <property type="match status" value="1"/>
</dbReference>
<dbReference type="RefSeq" id="WP_233926005.1">
    <property type="nucleotide sequence ID" value="NZ_CP136240.1"/>
</dbReference>
<dbReference type="PROSITE" id="PS50076">
    <property type="entry name" value="DNAJ_2"/>
    <property type="match status" value="1"/>
</dbReference>
<evidence type="ECO:0000256" key="8">
    <source>
        <dbReference type="SAM" id="Phobius"/>
    </source>
</evidence>
<accession>A0A9Q3ZDS4</accession>
<feature type="transmembrane region" description="Helical" evidence="8">
    <location>
        <begin position="338"/>
        <end position="357"/>
    </location>
</feature>
<dbReference type="CDD" id="cd06257">
    <property type="entry name" value="DnaJ"/>
    <property type="match status" value="1"/>
</dbReference>
<dbReference type="GO" id="GO:0005886">
    <property type="term" value="C:plasma membrane"/>
    <property type="evidence" value="ECO:0007669"/>
    <property type="project" value="UniProtKB-SubCell"/>
</dbReference>
<dbReference type="InterPro" id="IPR036869">
    <property type="entry name" value="J_dom_sf"/>
</dbReference>
<evidence type="ECO:0000256" key="1">
    <source>
        <dbReference type="ARBA" id="ARBA00004651"/>
    </source>
</evidence>
<feature type="transmembrane region" description="Helical" evidence="8">
    <location>
        <begin position="389"/>
        <end position="413"/>
    </location>
</feature>
<dbReference type="EMBL" id="JAJVKT010000020">
    <property type="protein sequence ID" value="MCE7510073.1"/>
    <property type="molecule type" value="Genomic_DNA"/>
</dbReference>
<proteinExistence type="predicted"/>
<evidence type="ECO:0000256" key="7">
    <source>
        <dbReference type="SAM" id="MobiDB-lite"/>
    </source>
</evidence>
<evidence type="ECO:0000256" key="4">
    <source>
        <dbReference type="ARBA" id="ARBA00022989"/>
    </source>
</evidence>
<comment type="caution">
    <text evidence="10">The sequence shown here is derived from an EMBL/GenBank/DDBJ whole genome shotgun (WGS) entry which is preliminary data.</text>
</comment>
<reference evidence="10" key="1">
    <citation type="submission" date="2022-01" db="EMBL/GenBank/DDBJ databases">
        <authorList>
            <person name="Karlyshev A.V."/>
            <person name="Jaspars M."/>
        </authorList>
    </citation>
    <scope>NUCLEOTIDE SEQUENCE</scope>
    <source>
        <strain evidence="10">AGSA3-2</strain>
    </source>
</reference>
<comment type="subcellular location">
    <subcellularLocation>
        <location evidence="1">Cell membrane</location>
        <topology evidence="1">Multi-pass membrane protein</topology>
    </subcellularLocation>
</comment>
<keyword evidence="5 8" id="KW-0472">Membrane</keyword>
<gene>
    <name evidence="10" type="ORF">LZG35_15655</name>
</gene>
<evidence type="ECO:0000313" key="11">
    <source>
        <dbReference type="Proteomes" id="UP001107961"/>
    </source>
</evidence>
<dbReference type="AlphaFoldDB" id="A0A9Q3ZDS4"/>
<evidence type="ECO:0000256" key="2">
    <source>
        <dbReference type="ARBA" id="ARBA00022475"/>
    </source>
</evidence>
<dbReference type="InterPro" id="IPR001623">
    <property type="entry name" value="DnaJ_domain"/>
</dbReference>
<dbReference type="Proteomes" id="UP001107961">
    <property type="component" value="Unassembled WGS sequence"/>
</dbReference>
<dbReference type="InterPro" id="IPR051791">
    <property type="entry name" value="Pra-immunoreactive"/>
</dbReference>
<feature type="domain" description="J" evidence="9">
    <location>
        <begin position="2"/>
        <end position="62"/>
    </location>
</feature>
<feature type="compositionally biased region" description="Pro residues" evidence="7">
    <location>
        <begin position="101"/>
        <end position="111"/>
    </location>
</feature>
<evidence type="ECO:0000313" key="10">
    <source>
        <dbReference type="EMBL" id="MCE7510073.1"/>
    </source>
</evidence>
<dbReference type="PANTHER" id="PTHR36115">
    <property type="entry name" value="PROLINE-RICH ANTIGEN HOMOLOG-RELATED"/>
    <property type="match status" value="1"/>
</dbReference>
<keyword evidence="3 8" id="KW-0812">Transmembrane</keyword>
<feature type="compositionally biased region" description="Acidic residues" evidence="7">
    <location>
        <begin position="136"/>
        <end position="147"/>
    </location>
</feature>
<keyword evidence="2" id="KW-1003">Cell membrane</keyword>
<protein>
    <submittedName>
        <fullName evidence="10">RDD family protein</fullName>
    </submittedName>
</protein>
<keyword evidence="11" id="KW-1185">Reference proteome</keyword>
<dbReference type="PANTHER" id="PTHR36115:SF4">
    <property type="entry name" value="MEMBRANE PROTEIN"/>
    <property type="match status" value="1"/>
</dbReference>
<dbReference type="Pfam" id="PF06271">
    <property type="entry name" value="RDD"/>
    <property type="match status" value="1"/>
</dbReference>
<feature type="transmembrane region" description="Helical" evidence="8">
    <location>
        <begin position="298"/>
        <end position="326"/>
    </location>
</feature>
<dbReference type="SUPFAM" id="SSF46565">
    <property type="entry name" value="Chaperone J-domain"/>
    <property type="match status" value="1"/>
</dbReference>
<evidence type="ECO:0000256" key="3">
    <source>
        <dbReference type="ARBA" id="ARBA00022692"/>
    </source>
</evidence>
<feature type="region of interest" description="Disordered" evidence="7">
    <location>
        <begin position="55"/>
        <end position="147"/>
    </location>
</feature>
<sequence>MDPWRVLGLEATEDTRAVKRAYARLLKSTRPDEHPQQFQALHAAYKRALGLAEQRARAAAAGDTELETETGKRTEKAFTATAAGTQPLPPETPEWAAPVVPDGPPAAPVEPEPAFLDQPPPPARDPEPAWAAAREQEEEREPEEDEWLAASREHERLLTQCQALLEREGQPAEEKEWRFLANSPWMLDSAFHHGLGDALMARLVERLRQQDNKPPLDAVILAYLNSLFDWEGRRGLLAARFGDTAMDRVLAPLDTNSSGDQALLQGLRGGKETVPPSRQANTEPAPETLYFTGMTLRMVAIVIDLLVVAALLVMPIWVVSIVVADFNGTGGDISLESFMGVFLILAAPAYLLMALVMEAGPGQATPGKRMLGLRVTSLEFERLSFPHNLWRVMAFVVVNALTSKVVILVNLFLKGNLLHDRVSRSYVINWARSQREQKDGQ</sequence>
<evidence type="ECO:0000256" key="5">
    <source>
        <dbReference type="ARBA" id="ARBA00023136"/>
    </source>
</evidence>
<name>A0A9Q3ZDS4_9GAMM</name>
<organism evidence="10 11">
    <name type="scientific">Alloalcanivorax xenomutans</name>
    <dbReference type="NCBI Taxonomy" id="1094342"/>
    <lineage>
        <taxon>Bacteria</taxon>
        <taxon>Pseudomonadati</taxon>
        <taxon>Pseudomonadota</taxon>
        <taxon>Gammaproteobacteria</taxon>
        <taxon>Oceanospirillales</taxon>
        <taxon>Alcanivoracaceae</taxon>
        <taxon>Alloalcanivorax</taxon>
    </lineage>
</organism>
<dbReference type="InterPro" id="IPR010432">
    <property type="entry name" value="RDD"/>
</dbReference>
<evidence type="ECO:0000256" key="6">
    <source>
        <dbReference type="ARBA" id="ARBA00023186"/>
    </source>
</evidence>